<dbReference type="Pfam" id="PF02237">
    <property type="entry name" value="BPL_C"/>
    <property type="match status" value="1"/>
</dbReference>
<protein>
    <recommendedName>
        <fullName evidence="3">biotin--[biotin carboxyl-carrier protein] ligase</fullName>
        <ecNumber evidence="3">6.3.4.15</ecNumber>
    </recommendedName>
</protein>
<dbReference type="EMBL" id="CP106856">
    <property type="protein sequence ID" value="UYB37091.1"/>
    <property type="molecule type" value="Genomic_DNA"/>
</dbReference>
<dbReference type="InterPro" id="IPR004143">
    <property type="entry name" value="BPL_LPL_catalytic"/>
</dbReference>
<organism evidence="5 6">
    <name type="scientific">Arthrobacter koreensis</name>
    <dbReference type="NCBI Taxonomy" id="199136"/>
    <lineage>
        <taxon>Bacteria</taxon>
        <taxon>Bacillati</taxon>
        <taxon>Actinomycetota</taxon>
        <taxon>Actinomycetes</taxon>
        <taxon>Micrococcales</taxon>
        <taxon>Micrococcaceae</taxon>
        <taxon>Arthrobacter</taxon>
    </lineage>
</organism>
<evidence type="ECO:0000259" key="4">
    <source>
        <dbReference type="PROSITE" id="PS51733"/>
    </source>
</evidence>
<dbReference type="PROSITE" id="PS51733">
    <property type="entry name" value="BPL_LPL_CATALYTIC"/>
    <property type="match status" value="1"/>
</dbReference>
<keyword evidence="6" id="KW-1185">Reference proteome</keyword>
<gene>
    <name evidence="5" type="ORF">N9A08_05380</name>
</gene>
<evidence type="ECO:0000256" key="1">
    <source>
        <dbReference type="ARBA" id="ARBA00022598"/>
    </source>
</evidence>
<keyword evidence="1 5" id="KW-0436">Ligase</keyword>
<accession>A0ABY6FWH3</accession>
<dbReference type="Pfam" id="PF03099">
    <property type="entry name" value="BPL_LplA_LipB"/>
    <property type="match status" value="1"/>
</dbReference>
<dbReference type="InterPro" id="IPR004408">
    <property type="entry name" value="Biotin_CoA_COase_ligase"/>
</dbReference>
<dbReference type="NCBIfam" id="TIGR00121">
    <property type="entry name" value="birA_ligase"/>
    <property type="match status" value="1"/>
</dbReference>
<dbReference type="Gene3D" id="3.30.930.10">
    <property type="entry name" value="Bira Bifunctional Protein, Domain 2"/>
    <property type="match status" value="1"/>
</dbReference>
<dbReference type="PANTHER" id="PTHR12835">
    <property type="entry name" value="BIOTIN PROTEIN LIGASE"/>
    <property type="match status" value="1"/>
</dbReference>
<evidence type="ECO:0000256" key="3">
    <source>
        <dbReference type="ARBA" id="ARBA00024227"/>
    </source>
</evidence>
<dbReference type="RefSeq" id="WP_263128639.1">
    <property type="nucleotide sequence ID" value="NZ_CP106856.1"/>
</dbReference>
<reference evidence="5" key="1">
    <citation type="submission" date="2022-09" db="EMBL/GenBank/DDBJ databases">
        <authorList>
            <person name="Li D."/>
            <person name="Cheng J."/>
            <person name="Li Y."/>
        </authorList>
    </citation>
    <scope>NUCLEOTIDE SEQUENCE</scope>
    <source>
        <strain evidence="5">DL</strain>
    </source>
</reference>
<name>A0ABY6FWH3_9MICC</name>
<dbReference type="InterPro" id="IPR045864">
    <property type="entry name" value="aa-tRNA-synth_II/BPL/LPL"/>
</dbReference>
<dbReference type="GO" id="GO:0004077">
    <property type="term" value="F:biotin--[biotin carboxyl-carrier protein] ligase activity"/>
    <property type="evidence" value="ECO:0007669"/>
    <property type="project" value="UniProtKB-EC"/>
</dbReference>
<keyword evidence="2" id="KW-0092">Biotin</keyword>
<proteinExistence type="predicted"/>
<dbReference type="Proteomes" id="UP001063368">
    <property type="component" value="Chromosome"/>
</dbReference>
<dbReference type="Gene3D" id="2.30.30.100">
    <property type="match status" value="1"/>
</dbReference>
<dbReference type="SUPFAM" id="SSF55681">
    <property type="entry name" value="Class II aaRS and biotin synthetases"/>
    <property type="match status" value="1"/>
</dbReference>
<dbReference type="EC" id="6.3.4.15" evidence="3"/>
<evidence type="ECO:0000256" key="2">
    <source>
        <dbReference type="ARBA" id="ARBA00023267"/>
    </source>
</evidence>
<evidence type="ECO:0000313" key="5">
    <source>
        <dbReference type="EMBL" id="UYB37091.1"/>
    </source>
</evidence>
<dbReference type="InterPro" id="IPR003142">
    <property type="entry name" value="BPL_C"/>
</dbReference>
<feature type="domain" description="BPL/LPL catalytic" evidence="4">
    <location>
        <begin position="24"/>
        <end position="219"/>
    </location>
</feature>
<sequence>MHLHYSSMERPPLEPERLQASLVAPAGPLARLDVVAETGSTNTDLADSARLVPSEYPDLSVLTAELQTAGRGRLGRSWQAPERSSLFVSVLLRPVNPAGRPLPTQSYGWLSLLAALSLTKSVAARTGVEPRLKWPNDVLVDGRKLAGVLAQLVPESSGNPPAVVVGTGLNVSLTDEDQPVPTATSLLMEYASTTDRNILLQDYLLQLAGDYRAFCAVDGNALAAWPGGGSLRDLVAARMTTLGQHVRAELPGGGELTGRAVGLDAHGGLVVVDAETGERQTVTAADVVHLRPAQA</sequence>
<dbReference type="CDD" id="cd16442">
    <property type="entry name" value="BPL"/>
    <property type="match status" value="1"/>
</dbReference>
<dbReference type="PANTHER" id="PTHR12835:SF5">
    <property type="entry name" value="BIOTIN--PROTEIN LIGASE"/>
    <property type="match status" value="1"/>
</dbReference>
<evidence type="ECO:0000313" key="6">
    <source>
        <dbReference type="Proteomes" id="UP001063368"/>
    </source>
</evidence>